<dbReference type="AlphaFoldDB" id="A0A517PDY1"/>
<dbReference type="InterPro" id="IPR003583">
    <property type="entry name" value="Hlx-hairpin-Hlx_DNA-bd_motif"/>
</dbReference>
<comment type="subcellular location">
    <subcellularLocation>
        <location evidence="1">Cell inner membrane</location>
    </subcellularLocation>
</comment>
<evidence type="ECO:0000256" key="3">
    <source>
        <dbReference type="ARBA" id="ARBA00022448"/>
    </source>
</evidence>
<evidence type="ECO:0000256" key="2">
    <source>
        <dbReference type="ARBA" id="ARBA00007246"/>
    </source>
</evidence>
<protein>
    <submittedName>
        <fullName evidence="11">General secretion pathway protein K</fullName>
    </submittedName>
</protein>
<evidence type="ECO:0000313" key="12">
    <source>
        <dbReference type="Proteomes" id="UP000318741"/>
    </source>
</evidence>
<evidence type="ECO:0000313" key="11">
    <source>
        <dbReference type="EMBL" id="QDT17569.1"/>
    </source>
</evidence>
<dbReference type="Proteomes" id="UP000318741">
    <property type="component" value="Chromosome"/>
</dbReference>
<evidence type="ECO:0000259" key="10">
    <source>
        <dbReference type="SMART" id="SM00278"/>
    </source>
</evidence>
<keyword evidence="9" id="KW-0472">Membrane</keyword>
<dbReference type="GO" id="GO:0005886">
    <property type="term" value="C:plasma membrane"/>
    <property type="evidence" value="ECO:0007669"/>
    <property type="project" value="UniProtKB-SubCell"/>
</dbReference>
<dbReference type="Pfam" id="PF21687">
    <property type="entry name" value="T2SSK_1st"/>
    <property type="match status" value="1"/>
</dbReference>
<evidence type="ECO:0000256" key="8">
    <source>
        <dbReference type="ARBA" id="ARBA00022989"/>
    </source>
</evidence>
<evidence type="ECO:0000256" key="9">
    <source>
        <dbReference type="ARBA" id="ARBA00023136"/>
    </source>
</evidence>
<gene>
    <name evidence="11" type="ORF">CA12_36970</name>
</gene>
<keyword evidence="4" id="KW-1003">Cell membrane</keyword>
<feature type="domain" description="Helix-hairpin-helix DNA-binding motif class 1" evidence="10">
    <location>
        <begin position="434"/>
        <end position="453"/>
    </location>
</feature>
<evidence type="ECO:0000256" key="1">
    <source>
        <dbReference type="ARBA" id="ARBA00004533"/>
    </source>
</evidence>
<dbReference type="InterPro" id="IPR005628">
    <property type="entry name" value="GspK"/>
</dbReference>
<dbReference type="GO" id="GO:0006281">
    <property type="term" value="P:DNA repair"/>
    <property type="evidence" value="ECO:0007669"/>
    <property type="project" value="InterPro"/>
</dbReference>
<dbReference type="GO" id="GO:0003677">
    <property type="term" value="F:DNA binding"/>
    <property type="evidence" value="ECO:0007669"/>
    <property type="project" value="InterPro"/>
</dbReference>
<evidence type="ECO:0000256" key="5">
    <source>
        <dbReference type="ARBA" id="ARBA00022519"/>
    </source>
</evidence>
<dbReference type="EMBL" id="CP036265">
    <property type="protein sequence ID" value="QDT17569.1"/>
    <property type="molecule type" value="Genomic_DNA"/>
</dbReference>
<proteinExistence type="inferred from homology"/>
<dbReference type="PANTHER" id="PTHR38831">
    <property type="entry name" value="TYPE II SECRETION SYSTEM PROTEIN K"/>
    <property type="match status" value="1"/>
</dbReference>
<evidence type="ECO:0000256" key="4">
    <source>
        <dbReference type="ARBA" id="ARBA00022475"/>
    </source>
</evidence>
<organism evidence="11 12">
    <name type="scientific">Alienimonas californiensis</name>
    <dbReference type="NCBI Taxonomy" id="2527989"/>
    <lineage>
        <taxon>Bacteria</taxon>
        <taxon>Pseudomonadati</taxon>
        <taxon>Planctomycetota</taxon>
        <taxon>Planctomycetia</taxon>
        <taxon>Planctomycetales</taxon>
        <taxon>Planctomycetaceae</taxon>
        <taxon>Alienimonas</taxon>
    </lineage>
</organism>
<dbReference type="KEGG" id="acaf:CA12_36970"/>
<evidence type="ECO:0000256" key="6">
    <source>
        <dbReference type="ARBA" id="ARBA00022692"/>
    </source>
</evidence>
<dbReference type="InterPro" id="IPR049031">
    <property type="entry name" value="T2SSK_SAM-like_1st"/>
</dbReference>
<keyword evidence="12" id="KW-1185">Reference proteome</keyword>
<reference evidence="11 12" key="1">
    <citation type="submission" date="2019-02" db="EMBL/GenBank/DDBJ databases">
        <title>Deep-cultivation of Planctomycetes and their phenomic and genomic characterization uncovers novel biology.</title>
        <authorList>
            <person name="Wiegand S."/>
            <person name="Jogler M."/>
            <person name="Boedeker C."/>
            <person name="Pinto D."/>
            <person name="Vollmers J."/>
            <person name="Rivas-Marin E."/>
            <person name="Kohn T."/>
            <person name="Peeters S.H."/>
            <person name="Heuer A."/>
            <person name="Rast P."/>
            <person name="Oberbeckmann S."/>
            <person name="Bunk B."/>
            <person name="Jeske O."/>
            <person name="Meyerdierks A."/>
            <person name="Storesund J.E."/>
            <person name="Kallscheuer N."/>
            <person name="Luecker S."/>
            <person name="Lage O.M."/>
            <person name="Pohl T."/>
            <person name="Merkel B.J."/>
            <person name="Hornburger P."/>
            <person name="Mueller R.-W."/>
            <person name="Bruemmer F."/>
            <person name="Labrenz M."/>
            <person name="Spormann A.M."/>
            <person name="Op den Camp H."/>
            <person name="Overmann J."/>
            <person name="Amann R."/>
            <person name="Jetten M.S.M."/>
            <person name="Mascher T."/>
            <person name="Medema M.H."/>
            <person name="Devos D.P."/>
            <person name="Kaster A.-K."/>
            <person name="Ovreas L."/>
            <person name="Rohde M."/>
            <person name="Galperin M.Y."/>
            <person name="Jogler C."/>
        </authorList>
    </citation>
    <scope>NUCLEOTIDE SEQUENCE [LARGE SCALE GENOMIC DNA]</scope>
    <source>
        <strain evidence="11 12">CA12</strain>
    </source>
</reference>
<dbReference type="Gene3D" id="1.10.40.60">
    <property type="entry name" value="EpsJ-like"/>
    <property type="match status" value="1"/>
</dbReference>
<dbReference type="SMART" id="SM00278">
    <property type="entry name" value="HhH1"/>
    <property type="match status" value="2"/>
</dbReference>
<sequence length="552" mass="58417">MLLAVLVLVLLLTFGVYGFTERMLAEKAAANAHGISARSRACADSGVALALALVDEGTAFPADPPPIYHEPAALRGVLVSPSDDPLGNGRFTVFAPVEGDPTGTQLRFGLIDESGKLDVNGLLNLTVRDQELTESQQRDLLMGLPGMTEAIADAIFDFIDEDDDLREFGAEFEDYAALNPPRSPRNGPIDSVDELLLVQGVTPALLYGEDANRNGLLDPGENDGEATYPPDNGDGLLDVGWTAYLTVHGGEPNLNADGEEKIDLNDGVLTDLFDALEEAFDTETAQFVVAYRLAGPLDPENSSDSLDPNADVDALLEEGLDEEGNPTVPTATEQEQVDAMAGALAGLIGGADEEATVTRAGMDLSGGATADIGSFYDLVDRDVDVEVDGELTTLISPFQSGALLDQLPTILQTVTTFDTEIIRGRVNVNQARVGALLGVPGMTQGLAESIDAARMIGADGEARPDLHAQRLTPFWLYTDGLADLPTLRRLDPFLTARGGFFRVRSIGYVEGGGPAVRVEAVIDGTTSPARVVEMRDLSDLGRGVPRAMLAAP</sequence>
<keyword evidence="7" id="KW-0653">Protein transport</keyword>
<evidence type="ECO:0000256" key="7">
    <source>
        <dbReference type="ARBA" id="ARBA00022927"/>
    </source>
</evidence>
<comment type="similarity">
    <text evidence="2">Belongs to the GSP K family.</text>
</comment>
<keyword evidence="8" id="KW-1133">Transmembrane helix</keyword>
<dbReference type="SUPFAM" id="SSF158544">
    <property type="entry name" value="GspK insert domain-like"/>
    <property type="match status" value="1"/>
</dbReference>
<keyword evidence="6" id="KW-0812">Transmembrane</keyword>
<dbReference type="GO" id="GO:0009306">
    <property type="term" value="P:protein secretion"/>
    <property type="evidence" value="ECO:0007669"/>
    <property type="project" value="InterPro"/>
</dbReference>
<dbReference type="PANTHER" id="PTHR38831:SF2">
    <property type="entry name" value="TYPE II SECRETION SYSTEM PROTEIN K"/>
    <property type="match status" value="1"/>
</dbReference>
<keyword evidence="3" id="KW-0813">Transport</keyword>
<feature type="domain" description="Helix-hairpin-helix DNA-binding motif class 1" evidence="10">
    <location>
        <begin position="139"/>
        <end position="158"/>
    </location>
</feature>
<name>A0A517PDY1_9PLAN</name>
<accession>A0A517PDY1</accession>
<keyword evidence="5" id="KW-0997">Cell inner membrane</keyword>
<dbReference type="InterPro" id="IPR038072">
    <property type="entry name" value="GspK_central_sf"/>
</dbReference>